<dbReference type="EMBL" id="MTYJ01000040">
    <property type="protein sequence ID" value="OQV19381.1"/>
    <property type="molecule type" value="Genomic_DNA"/>
</dbReference>
<evidence type="ECO:0000313" key="4">
    <source>
        <dbReference type="EMBL" id="OQV19381.1"/>
    </source>
</evidence>
<feature type="compositionally biased region" description="Low complexity" evidence="2">
    <location>
        <begin position="83"/>
        <end position="96"/>
    </location>
</feature>
<protein>
    <recommendedName>
        <fullName evidence="3">V-SNARE coiled-coil homology domain-containing protein</fullName>
    </recommendedName>
</protein>
<reference evidence="5" key="1">
    <citation type="submission" date="2017-01" db="EMBL/GenBank/DDBJ databases">
        <title>Comparative genomics of anhydrobiosis in the tardigrade Hypsibius dujardini.</title>
        <authorList>
            <person name="Yoshida Y."/>
            <person name="Koutsovoulos G."/>
            <person name="Laetsch D."/>
            <person name="Stevens L."/>
            <person name="Kumar S."/>
            <person name="Horikawa D."/>
            <person name="Ishino K."/>
            <person name="Komine S."/>
            <person name="Tomita M."/>
            <person name="Blaxter M."/>
            <person name="Arakawa K."/>
        </authorList>
    </citation>
    <scope>NUCLEOTIDE SEQUENCE [LARGE SCALE GENOMIC DNA]</scope>
    <source>
        <strain evidence="5">Z151</strain>
    </source>
</reference>
<evidence type="ECO:0000313" key="5">
    <source>
        <dbReference type="Proteomes" id="UP000192578"/>
    </source>
</evidence>
<comment type="caution">
    <text evidence="4">The sequence shown here is derived from an EMBL/GenBank/DDBJ whole genome shotgun (WGS) entry which is preliminary data.</text>
</comment>
<dbReference type="Gene3D" id="1.20.5.110">
    <property type="match status" value="1"/>
</dbReference>
<feature type="region of interest" description="Disordered" evidence="2">
    <location>
        <begin position="51"/>
        <end position="100"/>
    </location>
</feature>
<dbReference type="InterPro" id="IPR042855">
    <property type="entry name" value="V_SNARE_CC"/>
</dbReference>
<sequence>MLGALPCAVHCAVHCLMSAVDVTYRETSSCALYTLTSTHNLFRFQLPPHRRRPSRLCARNPQRPYRMSEHAPAPGSSQTKPASSPTTHTPNLTNTHKGNQHYSLEGKLHDAEAQLNEVVHILHENEHLVQERAHKLEELRHHTDQIEHDAAVLDHKLEQLPKKD</sequence>
<evidence type="ECO:0000259" key="3">
    <source>
        <dbReference type="PROSITE" id="PS50892"/>
    </source>
</evidence>
<feature type="domain" description="V-SNARE coiled-coil homology" evidence="3">
    <location>
        <begin position="107"/>
        <end position="164"/>
    </location>
</feature>
<evidence type="ECO:0000256" key="2">
    <source>
        <dbReference type="SAM" id="MobiDB-lite"/>
    </source>
</evidence>
<dbReference type="Proteomes" id="UP000192578">
    <property type="component" value="Unassembled WGS sequence"/>
</dbReference>
<dbReference type="PROSITE" id="PS50892">
    <property type="entry name" value="V_SNARE"/>
    <property type="match status" value="1"/>
</dbReference>
<accession>A0A1W0WVZ9</accession>
<evidence type="ECO:0000256" key="1">
    <source>
        <dbReference type="PROSITE-ProRule" id="PRU00290"/>
    </source>
</evidence>
<organism evidence="4 5">
    <name type="scientific">Hypsibius exemplaris</name>
    <name type="common">Freshwater tardigrade</name>
    <dbReference type="NCBI Taxonomy" id="2072580"/>
    <lineage>
        <taxon>Eukaryota</taxon>
        <taxon>Metazoa</taxon>
        <taxon>Ecdysozoa</taxon>
        <taxon>Tardigrada</taxon>
        <taxon>Eutardigrada</taxon>
        <taxon>Parachela</taxon>
        <taxon>Hypsibioidea</taxon>
        <taxon>Hypsibiidae</taxon>
        <taxon>Hypsibius</taxon>
    </lineage>
</organism>
<keyword evidence="5" id="KW-1185">Reference proteome</keyword>
<dbReference type="OrthoDB" id="10562248at2759"/>
<gene>
    <name evidence="4" type="ORF">BV898_06613</name>
</gene>
<dbReference type="AlphaFoldDB" id="A0A1W0WVZ9"/>
<keyword evidence="1" id="KW-0175">Coiled coil</keyword>
<proteinExistence type="predicted"/>
<name>A0A1W0WVZ9_HYPEX</name>
<dbReference type="SUPFAM" id="SSF58038">
    <property type="entry name" value="SNARE fusion complex"/>
    <property type="match status" value="1"/>
</dbReference>